<reference evidence="1 2" key="1">
    <citation type="submission" date="2011-08" db="EMBL/GenBank/DDBJ databases">
        <authorList>
            <person name="Weinstock G."/>
            <person name="Sodergren E."/>
            <person name="Clifton S."/>
            <person name="Fulton L."/>
            <person name="Fulton B."/>
            <person name="Courtney L."/>
            <person name="Fronick C."/>
            <person name="Harrison M."/>
            <person name="Strong C."/>
            <person name="Farmer C."/>
            <person name="Delahaunty K."/>
            <person name="Markovic C."/>
            <person name="Hall O."/>
            <person name="Minx P."/>
            <person name="Tomlinson C."/>
            <person name="Mitreva M."/>
            <person name="Hou S."/>
            <person name="Chen J."/>
            <person name="Wollam A."/>
            <person name="Pepin K.H."/>
            <person name="Johnson M."/>
            <person name="Bhonagiri V."/>
            <person name="Zhang X."/>
            <person name="Suruliraj S."/>
            <person name="Warren W."/>
            <person name="Chinwalla A."/>
            <person name="Mardis E.R."/>
            <person name="Wilson R.K."/>
        </authorList>
    </citation>
    <scope>NUCLEOTIDE SEQUENCE [LARGE SCALE GENOMIC DNA]</scope>
    <source>
        <strain evidence="1 2">ATCC 51873</strain>
    </source>
</reference>
<accession>G9YAJ1</accession>
<gene>
    <name evidence="1" type="ORF">HMPREF0454_03615</name>
</gene>
<name>G9YAJ1_HAFAL</name>
<organism evidence="1 2">
    <name type="scientific">Hafnia alvei ATCC 51873</name>
    <dbReference type="NCBI Taxonomy" id="1002364"/>
    <lineage>
        <taxon>Bacteria</taxon>
        <taxon>Pseudomonadati</taxon>
        <taxon>Pseudomonadota</taxon>
        <taxon>Gammaproteobacteria</taxon>
        <taxon>Enterobacterales</taxon>
        <taxon>Hafniaceae</taxon>
        <taxon>Hafnia</taxon>
    </lineage>
</organism>
<comment type="caution">
    <text evidence="1">The sequence shown here is derived from an EMBL/GenBank/DDBJ whole genome shotgun (WGS) entry which is preliminary data.</text>
</comment>
<proteinExistence type="predicted"/>
<evidence type="ECO:0000313" key="2">
    <source>
        <dbReference type="Proteomes" id="UP000005959"/>
    </source>
</evidence>
<dbReference type="PATRIC" id="fig|1002364.3.peg.3267"/>
<evidence type="ECO:0000313" key="1">
    <source>
        <dbReference type="EMBL" id="EHM39973.1"/>
    </source>
</evidence>
<dbReference type="Proteomes" id="UP000005959">
    <property type="component" value="Unassembled WGS sequence"/>
</dbReference>
<dbReference type="HOGENOM" id="CLU_3310619_0_0_6"/>
<sequence>MAHQRGAVWFKSSQPEIELNIQGDMLSIMQSQGKELRWC</sequence>
<dbReference type="EMBL" id="AGCI01000087">
    <property type="protein sequence ID" value="EHM39973.1"/>
    <property type="molecule type" value="Genomic_DNA"/>
</dbReference>
<protein>
    <submittedName>
        <fullName evidence="1">Uncharacterized protein</fullName>
    </submittedName>
</protein>
<dbReference type="AlphaFoldDB" id="G9YAJ1"/>